<evidence type="ECO:0000259" key="7">
    <source>
        <dbReference type="PROSITE" id="PS50106"/>
    </source>
</evidence>
<keyword evidence="3 5" id="KW-0378">Hydrolase</keyword>
<dbReference type="SUPFAM" id="SSF50156">
    <property type="entry name" value="PDZ domain-like"/>
    <property type="match status" value="1"/>
</dbReference>
<evidence type="ECO:0000256" key="2">
    <source>
        <dbReference type="ARBA" id="ARBA00022670"/>
    </source>
</evidence>
<dbReference type="InterPro" id="IPR005151">
    <property type="entry name" value="Tail-specific_protease"/>
</dbReference>
<evidence type="ECO:0000313" key="8">
    <source>
        <dbReference type="EMBL" id="TMI76849.1"/>
    </source>
</evidence>
<dbReference type="GO" id="GO:0007165">
    <property type="term" value="P:signal transduction"/>
    <property type="evidence" value="ECO:0007669"/>
    <property type="project" value="TreeGrafter"/>
</dbReference>
<dbReference type="AlphaFoldDB" id="A0A537IZW1"/>
<dbReference type="CDD" id="cd06782">
    <property type="entry name" value="cpPDZ_CPP-like"/>
    <property type="match status" value="1"/>
</dbReference>
<dbReference type="Proteomes" id="UP000318834">
    <property type="component" value="Unassembled WGS sequence"/>
</dbReference>
<dbReference type="PANTHER" id="PTHR32060:SF30">
    <property type="entry name" value="CARBOXY-TERMINAL PROCESSING PROTEASE CTPA"/>
    <property type="match status" value="1"/>
</dbReference>
<feature type="transmembrane region" description="Helical" evidence="6">
    <location>
        <begin position="20"/>
        <end position="40"/>
    </location>
</feature>
<gene>
    <name evidence="8" type="ORF">E6H05_02270</name>
</gene>
<sequence>MGLHGGHRVGEVCMGGRRQFVAIALVLVLAAAAGFVWAAIRPRGQAADVRAQGQSLLDATAREIRTKFIVRSINETEIYEGAGRGLLDAAGPACSRLIGTSPAPPAADGRQRIAALVDEATQRCTTPRPDPQRLYFGAAKGMLDSLGDQYTRFMDTRAFDEFKQDSQGFFFGIGIFIDLKDKHLIVVQPISGTPAARAGLRAGDRITEIDGASTDGMALQEAVVRIRGPKGSSVHLVILRGGRAVAVTIVRDRIEIVAGEGAGSLDEATRARLDDAGIGYVKLVTFNENTELAFRRLFERAKQSGARALILDLRSNGGGLLDVSLRVADWFVPAGQALVHTVDRDGRKETERATRRVKVEVPVVVLVNEFTASASEIVSGALQDHRVATLVGVRTFGKGVIQTIVDLPMGSGAAITTAKYLTPSGRDIHGKGLWPDEFVGATEDTVRLRFHGQPDDAIEQQLQQMRAAQLARAIEILKKKLSRSLHRLPTVPHAVAAPPAAWHGAAAAA</sequence>
<feature type="domain" description="PDZ" evidence="7">
    <location>
        <begin position="159"/>
        <end position="227"/>
    </location>
</feature>
<accession>A0A537IZW1</accession>
<protein>
    <submittedName>
        <fullName evidence="8">PDZ domain-containing protein</fullName>
    </submittedName>
</protein>
<keyword evidence="2 5" id="KW-0645">Protease</keyword>
<name>A0A537IZW1_9BACT</name>
<evidence type="ECO:0000256" key="4">
    <source>
        <dbReference type="ARBA" id="ARBA00022825"/>
    </source>
</evidence>
<dbReference type="InterPro" id="IPR036034">
    <property type="entry name" value="PDZ_sf"/>
</dbReference>
<keyword evidence="6" id="KW-1133">Transmembrane helix</keyword>
<keyword evidence="6" id="KW-0812">Transmembrane</keyword>
<dbReference type="Gene3D" id="2.30.42.10">
    <property type="match status" value="1"/>
</dbReference>
<evidence type="ECO:0000256" key="1">
    <source>
        <dbReference type="ARBA" id="ARBA00009179"/>
    </source>
</evidence>
<dbReference type="SMART" id="SM00228">
    <property type="entry name" value="PDZ"/>
    <property type="match status" value="1"/>
</dbReference>
<keyword evidence="6" id="KW-0472">Membrane</keyword>
<dbReference type="FunFam" id="2.30.42.10:FF:000063">
    <property type="entry name" value="Peptidase, S41 family"/>
    <property type="match status" value="1"/>
</dbReference>
<comment type="caution">
    <text evidence="8">The sequence shown here is derived from an EMBL/GenBank/DDBJ whole genome shotgun (WGS) entry which is preliminary data.</text>
</comment>
<dbReference type="InterPro" id="IPR029045">
    <property type="entry name" value="ClpP/crotonase-like_dom_sf"/>
</dbReference>
<dbReference type="Gene3D" id="3.30.750.44">
    <property type="match status" value="1"/>
</dbReference>
<dbReference type="GO" id="GO:0008236">
    <property type="term" value="F:serine-type peptidase activity"/>
    <property type="evidence" value="ECO:0007669"/>
    <property type="project" value="UniProtKB-KW"/>
</dbReference>
<dbReference type="SMART" id="SM00245">
    <property type="entry name" value="TSPc"/>
    <property type="match status" value="1"/>
</dbReference>
<dbReference type="NCBIfam" id="TIGR00225">
    <property type="entry name" value="prc"/>
    <property type="match status" value="1"/>
</dbReference>
<evidence type="ECO:0000256" key="3">
    <source>
        <dbReference type="ARBA" id="ARBA00022801"/>
    </source>
</evidence>
<dbReference type="CDD" id="cd07560">
    <property type="entry name" value="Peptidase_S41_CPP"/>
    <property type="match status" value="1"/>
</dbReference>
<dbReference type="InterPro" id="IPR041489">
    <property type="entry name" value="PDZ_6"/>
</dbReference>
<dbReference type="InterPro" id="IPR001478">
    <property type="entry name" value="PDZ"/>
</dbReference>
<evidence type="ECO:0000256" key="6">
    <source>
        <dbReference type="SAM" id="Phobius"/>
    </source>
</evidence>
<dbReference type="SUPFAM" id="SSF52096">
    <property type="entry name" value="ClpP/crotonase"/>
    <property type="match status" value="1"/>
</dbReference>
<proteinExistence type="inferred from homology"/>
<organism evidence="8 9">
    <name type="scientific">Candidatus Segetimicrobium genomatis</name>
    <dbReference type="NCBI Taxonomy" id="2569760"/>
    <lineage>
        <taxon>Bacteria</taxon>
        <taxon>Bacillati</taxon>
        <taxon>Candidatus Sysuimicrobiota</taxon>
        <taxon>Candidatus Sysuimicrobiia</taxon>
        <taxon>Candidatus Sysuimicrobiales</taxon>
        <taxon>Candidatus Segetimicrobiaceae</taxon>
        <taxon>Candidatus Segetimicrobium</taxon>
    </lineage>
</organism>
<dbReference type="PROSITE" id="PS50106">
    <property type="entry name" value="PDZ"/>
    <property type="match status" value="1"/>
</dbReference>
<dbReference type="GO" id="GO:0004175">
    <property type="term" value="F:endopeptidase activity"/>
    <property type="evidence" value="ECO:0007669"/>
    <property type="project" value="TreeGrafter"/>
</dbReference>
<keyword evidence="4 5" id="KW-0720">Serine protease</keyword>
<dbReference type="InterPro" id="IPR004447">
    <property type="entry name" value="Peptidase_S41A"/>
</dbReference>
<evidence type="ECO:0000256" key="5">
    <source>
        <dbReference type="RuleBase" id="RU004404"/>
    </source>
</evidence>
<reference evidence="8 9" key="1">
    <citation type="journal article" date="2019" name="Nat. Microbiol.">
        <title>Mediterranean grassland soil C-N compound turnover is dependent on rainfall and depth, and is mediated by genomically divergent microorganisms.</title>
        <authorList>
            <person name="Diamond S."/>
            <person name="Andeer P.F."/>
            <person name="Li Z."/>
            <person name="Crits-Christoph A."/>
            <person name="Burstein D."/>
            <person name="Anantharaman K."/>
            <person name="Lane K.R."/>
            <person name="Thomas B.C."/>
            <person name="Pan C."/>
            <person name="Northen T.R."/>
            <person name="Banfield J.F."/>
        </authorList>
    </citation>
    <scope>NUCLEOTIDE SEQUENCE [LARGE SCALE GENOMIC DNA]</scope>
    <source>
        <strain evidence="8">NP_8</strain>
    </source>
</reference>
<comment type="similarity">
    <text evidence="1 5">Belongs to the peptidase S41A family.</text>
</comment>
<dbReference type="PANTHER" id="PTHR32060">
    <property type="entry name" value="TAIL-SPECIFIC PROTEASE"/>
    <property type="match status" value="1"/>
</dbReference>
<dbReference type="GO" id="GO:0006508">
    <property type="term" value="P:proteolysis"/>
    <property type="evidence" value="ECO:0007669"/>
    <property type="project" value="UniProtKB-KW"/>
</dbReference>
<dbReference type="Gene3D" id="3.90.226.10">
    <property type="entry name" value="2-enoyl-CoA Hydratase, Chain A, domain 1"/>
    <property type="match status" value="1"/>
</dbReference>
<dbReference type="GO" id="GO:0030288">
    <property type="term" value="C:outer membrane-bounded periplasmic space"/>
    <property type="evidence" value="ECO:0007669"/>
    <property type="project" value="TreeGrafter"/>
</dbReference>
<dbReference type="EMBL" id="VBAP01000009">
    <property type="protein sequence ID" value="TMI76849.1"/>
    <property type="molecule type" value="Genomic_DNA"/>
</dbReference>
<dbReference type="Pfam" id="PF17820">
    <property type="entry name" value="PDZ_6"/>
    <property type="match status" value="1"/>
</dbReference>
<dbReference type="Pfam" id="PF03572">
    <property type="entry name" value="Peptidase_S41"/>
    <property type="match status" value="1"/>
</dbReference>
<evidence type="ECO:0000313" key="9">
    <source>
        <dbReference type="Proteomes" id="UP000318834"/>
    </source>
</evidence>